<dbReference type="InterPro" id="IPR023393">
    <property type="entry name" value="START-like_dom_sf"/>
</dbReference>
<dbReference type="EMBL" id="BIFT01000001">
    <property type="protein sequence ID" value="GCE28656.1"/>
    <property type="molecule type" value="Genomic_DNA"/>
</dbReference>
<protein>
    <recommendedName>
        <fullName evidence="3">Polyketide cyclase</fullName>
    </recommendedName>
</protein>
<comment type="caution">
    <text evidence="1">The sequence shown here is derived from an EMBL/GenBank/DDBJ whole genome shotgun (WGS) entry which is preliminary data.</text>
</comment>
<dbReference type="Pfam" id="PF10604">
    <property type="entry name" value="Polyketide_cyc2"/>
    <property type="match status" value="1"/>
</dbReference>
<sequence length="152" mass="17811">MPRASRSIFVKADPDQVFEFTNDIPRWTELYTNMSAARVVSFERDGRFAKLVFELTNKEGHTWQAWRILDYKDRVAMSRREAPSFPYVFHHLTWRYEPAEGGTLMTWTDDFEMDPKSPIKNEVSLEPMLEHMGESQANFKKVIESYLAAPAK</sequence>
<name>A0A402BBG3_9CHLR</name>
<evidence type="ECO:0008006" key="3">
    <source>
        <dbReference type="Google" id="ProtNLM"/>
    </source>
</evidence>
<dbReference type="InterPro" id="IPR019587">
    <property type="entry name" value="Polyketide_cyclase/dehydratase"/>
</dbReference>
<evidence type="ECO:0000313" key="1">
    <source>
        <dbReference type="EMBL" id="GCE28656.1"/>
    </source>
</evidence>
<dbReference type="Proteomes" id="UP000287171">
    <property type="component" value="Unassembled WGS sequence"/>
</dbReference>
<gene>
    <name evidence="1" type="ORF">KDA_41400</name>
</gene>
<organism evidence="1 2">
    <name type="scientific">Dictyobacter alpinus</name>
    <dbReference type="NCBI Taxonomy" id="2014873"/>
    <lineage>
        <taxon>Bacteria</taxon>
        <taxon>Bacillati</taxon>
        <taxon>Chloroflexota</taxon>
        <taxon>Ktedonobacteria</taxon>
        <taxon>Ktedonobacterales</taxon>
        <taxon>Dictyobacteraceae</taxon>
        <taxon>Dictyobacter</taxon>
    </lineage>
</organism>
<dbReference type="OrthoDB" id="156693at2"/>
<reference evidence="2" key="1">
    <citation type="submission" date="2018-12" db="EMBL/GenBank/DDBJ databases">
        <title>Tengunoibacter tsumagoiensis gen. nov., sp. nov., Dictyobacter kobayashii sp. nov., D. alpinus sp. nov., and D. joshuensis sp. nov. and description of Dictyobacteraceae fam. nov. within the order Ktedonobacterales isolated from Tengu-no-mugimeshi.</title>
        <authorList>
            <person name="Wang C.M."/>
            <person name="Zheng Y."/>
            <person name="Sakai Y."/>
            <person name="Toyoda A."/>
            <person name="Minakuchi Y."/>
            <person name="Abe K."/>
            <person name="Yokota A."/>
            <person name="Yabe S."/>
        </authorList>
    </citation>
    <scope>NUCLEOTIDE SEQUENCE [LARGE SCALE GENOMIC DNA]</scope>
    <source>
        <strain evidence="2">Uno16</strain>
    </source>
</reference>
<dbReference type="RefSeq" id="WP_126628846.1">
    <property type="nucleotide sequence ID" value="NZ_BIFT01000001.1"/>
</dbReference>
<dbReference type="Gene3D" id="3.30.530.20">
    <property type="match status" value="1"/>
</dbReference>
<proteinExistence type="predicted"/>
<dbReference type="AlphaFoldDB" id="A0A402BBG3"/>
<accession>A0A402BBG3</accession>
<keyword evidence="2" id="KW-1185">Reference proteome</keyword>
<evidence type="ECO:0000313" key="2">
    <source>
        <dbReference type="Proteomes" id="UP000287171"/>
    </source>
</evidence>
<dbReference type="SUPFAM" id="SSF55961">
    <property type="entry name" value="Bet v1-like"/>
    <property type="match status" value="1"/>
</dbReference>